<evidence type="ECO:0000256" key="2">
    <source>
        <dbReference type="ARBA" id="ARBA00022679"/>
    </source>
</evidence>
<dbReference type="Pfam" id="PF01753">
    <property type="entry name" value="zf-MYND"/>
    <property type="match status" value="1"/>
</dbReference>
<reference evidence="9 10" key="1">
    <citation type="journal article" date="2018" name="Gigascience">
        <title>Genomes of trombidid mites reveal novel predicted allergens and laterally-transferred genes associated with secondary metabolism.</title>
        <authorList>
            <person name="Dong X."/>
            <person name="Chaisiri K."/>
            <person name="Xia D."/>
            <person name="Armstrong S.D."/>
            <person name="Fang Y."/>
            <person name="Donnelly M.J."/>
            <person name="Kadowaki T."/>
            <person name="McGarry J.W."/>
            <person name="Darby A.C."/>
            <person name="Makepeace B.L."/>
        </authorList>
    </citation>
    <scope>NUCLEOTIDE SEQUENCE [LARGE SCALE GENOMIC DNA]</scope>
    <source>
        <strain evidence="9">UoL-WK</strain>
    </source>
</reference>
<keyword evidence="3" id="KW-0949">S-adenosyl-L-methionine</keyword>
<dbReference type="GO" id="GO:0042826">
    <property type="term" value="F:histone deacetylase binding"/>
    <property type="evidence" value="ECO:0007669"/>
    <property type="project" value="TreeGrafter"/>
</dbReference>
<dbReference type="STRING" id="1965070.A0A3S3NJR9"/>
<name>A0A3S3NJR9_9ACAR</name>
<evidence type="ECO:0000256" key="4">
    <source>
        <dbReference type="ARBA" id="ARBA00022723"/>
    </source>
</evidence>
<dbReference type="EMBL" id="NCKU01010562">
    <property type="protein sequence ID" value="RWS00766.1"/>
    <property type="molecule type" value="Genomic_DNA"/>
</dbReference>
<dbReference type="GO" id="GO:0008168">
    <property type="term" value="F:methyltransferase activity"/>
    <property type="evidence" value="ECO:0007669"/>
    <property type="project" value="UniProtKB-KW"/>
</dbReference>
<dbReference type="GO" id="GO:0008270">
    <property type="term" value="F:zinc ion binding"/>
    <property type="evidence" value="ECO:0007669"/>
    <property type="project" value="UniProtKB-KW"/>
</dbReference>
<organism evidence="9 10">
    <name type="scientific">Dinothrombium tinctorium</name>
    <dbReference type="NCBI Taxonomy" id="1965070"/>
    <lineage>
        <taxon>Eukaryota</taxon>
        <taxon>Metazoa</taxon>
        <taxon>Ecdysozoa</taxon>
        <taxon>Arthropoda</taxon>
        <taxon>Chelicerata</taxon>
        <taxon>Arachnida</taxon>
        <taxon>Acari</taxon>
        <taxon>Acariformes</taxon>
        <taxon>Trombidiformes</taxon>
        <taxon>Prostigmata</taxon>
        <taxon>Anystina</taxon>
        <taxon>Parasitengona</taxon>
        <taxon>Trombidioidea</taxon>
        <taxon>Trombidiidae</taxon>
        <taxon>Dinothrombium</taxon>
    </lineage>
</organism>
<sequence length="288" mass="34168">MFEGSHDFNHFQEHGNAVINEAFKNKTRKEKRRFKRRVLREKRVEDRIERLDQNQNLRSQLEAWRRNFKRSKAKSRTLAFEKLNEARRLLNEKKLDDALEAYSQTILLLPFPDESKDDTDSSDLWVHCFVQRAVLYFQMKQFLNYVFDLEQAIKHTHDNSLKVLLLCYRFYYDASAFVNLKNTSNKGRVIVANRNLPIGSLVVSQPAFVSWLRPTYYDQYCNHCLNLLNNGCIPCRKCADMRYCSWNCSENAWNEYHKYECSHVPTIKNLAFEVCISHNELGTDNVMN</sequence>
<dbReference type="GO" id="GO:0005634">
    <property type="term" value="C:nucleus"/>
    <property type="evidence" value="ECO:0007669"/>
    <property type="project" value="TreeGrafter"/>
</dbReference>
<evidence type="ECO:0000256" key="1">
    <source>
        <dbReference type="ARBA" id="ARBA00022603"/>
    </source>
</evidence>
<dbReference type="InterPro" id="IPR052097">
    <property type="entry name" value="SET-MYND_domain_protein"/>
</dbReference>
<protein>
    <submittedName>
        <fullName evidence="9">SET and MYND domain-containing protein 4-like protein</fullName>
    </submittedName>
</protein>
<dbReference type="GO" id="GO:0005737">
    <property type="term" value="C:cytoplasm"/>
    <property type="evidence" value="ECO:0007669"/>
    <property type="project" value="TreeGrafter"/>
</dbReference>
<proteinExistence type="predicted"/>
<dbReference type="PANTHER" id="PTHR46165">
    <property type="entry name" value="SET AND MYND DOMAIN-CONTAINING PROTEIN 4"/>
    <property type="match status" value="1"/>
</dbReference>
<evidence type="ECO:0000256" key="7">
    <source>
        <dbReference type="PROSITE-ProRule" id="PRU00134"/>
    </source>
</evidence>
<evidence type="ECO:0000256" key="6">
    <source>
        <dbReference type="ARBA" id="ARBA00022833"/>
    </source>
</evidence>
<comment type="caution">
    <text evidence="9">The sequence shown here is derived from an EMBL/GenBank/DDBJ whole genome shotgun (WGS) entry which is preliminary data.</text>
</comment>
<dbReference type="AlphaFoldDB" id="A0A3S3NJR9"/>
<dbReference type="SUPFAM" id="SSF48452">
    <property type="entry name" value="TPR-like"/>
    <property type="match status" value="1"/>
</dbReference>
<dbReference type="InterPro" id="IPR011990">
    <property type="entry name" value="TPR-like_helical_dom_sf"/>
</dbReference>
<evidence type="ECO:0000313" key="9">
    <source>
        <dbReference type="EMBL" id="RWS00766.1"/>
    </source>
</evidence>
<dbReference type="PANTHER" id="PTHR46165:SF2">
    <property type="entry name" value="SET AND MYND DOMAIN-CONTAINING PROTEIN 4"/>
    <property type="match status" value="1"/>
</dbReference>
<evidence type="ECO:0000256" key="5">
    <source>
        <dbReference type="ARBA" id="ARBA00022771"/>
    </source>
</evidence>
<dbReference type="PROSITE" id="PS01360">
    <property type="entry name" value="ZF_MYND_1"/>
    <property type="match status" value="1"/>
</dbReference>
<keyword evidence="10" id="KW-1185">Reference proteome</keyword>
<dbReference type="GO" id="GO:0032259">
    <property type="term" value="P:methylation"/>
    <property type="evidence" value="ECO:0007669"/>
    <property type="project" value="UniProtKB-KW"/>
</dbReference>
<dbReference type="SUPFAM" id="SSF144232">
    <property type="entry name" value="HIT/MYND zinc finger-like"/>
    <property type="match status" value="1"/>
</dbReference>
<accession>A0A3S3NJR9</accession>
<evidence type="ECO:0000256" key="3">
    <source>
        <dbReference type="ARBA" id="ARBA00022691"/>
    </source>
</evidence>
<evidence type="ECO:0000259" key="8">
    <source>
        <dbReference type="PROSITE" id="PS50865"/>
    </source>
</evidence>
<keyword evidence="6" id="KW-0862">Zinc</keyword>
<evidence type="ECO:0000313" key="10">
    <source>
        <dbReference type="Proteomes" id="UP000285301"/>
    </source>
</evidence>
<dbReference type="PROSITE" id="PS50865">
    <property type="entry name" value="ZF_MYND_2"/>
    <property type="match status" value="1"/>
</dbReference>
<feature type="domain" description="MYND-type" evidence="8">
    <location>
        <begin position="221"/>
        <end position="261"/>
    </location>
</feature>
<keyword evidence="2" id="KW-0808">Transferase</keyword>
<dbReference type="InterPro" id="IPR002893">
    <property type="entry name" value="Znf_MYND"/>
</dbReference>
<dbReference type="OrthoDB" id="62495at2759"/>
<keyword evidence="1" id="KW-0489">Methyltransferase</keyword>
<dbReference type="Proteomes" id="UP000285301">
    <property type="component" value="Unassembled WGS sequence"/>
</dbReference>
<keyword evidence="5 7" id="KW-0863">Zinc-finger</keyword>
<keyword evidence="4" id="KW-0479">Metal-binding</keyword>
<dbReference type="Gene3D" id="1.25.40.10">
    <property type="entry name" value="Tetratricopeptide repeat domain"/>
    <property type="match status" value="1"/>
</dbReference>
<gene>
    <name evidence="9" type="ORF">B4U79_19174</name>
</gene>